<gene>
    <name evidence="2" type="ORF">SAMN05216339_10124</name>
</gene>
<dbReference type="SUPFAM" id="SSF160214">
    <property type="entry name" value="FlaG-like"/>
    <property type="match status" value="1"/>
</dbReference>
<feature type="region of interest" description="Disordered" evidence="1">
    <location>
        <begin position="23"/>
        <end position="45"/>
    </location>
</feature>
<dbReference type="Gene3D" id="3.30.160.170">
    <property type="entry name" value="FlaG-like"/>
    <property type="match status" value="1"/>
</dbReference>
<name>A0A1I7ETZ7_9PROT</name>
<accession>A0A1I7ETZ7</accession>
<keyword evidence="2" id="KW-0282">Flagellum</keyword>
<dbReference type="AlphaFoldDB" id="A0A1I7ETZ7"/>
<organism evidence="2 3">
    <name type="scientific">Nitrosomonas eutropha</name>
    <dbReference type="NCBI Taxonomy" id="916"/>
    <lineage>
        <taxon>Bacteria</taxon>
        <taxon>Pseudomonadati</taxon>
        <taxon>Pseudomonadota</taxon>
        <taxon>Betaproteobacteria</taxon>
        <taxon>Nitrosomonadales</taxon>
        <taxon>Nitrosomonadaceae</taxon>
        <taxon>Nitrosomonas</taxon>
    </lineage>
</organism>
<keyword evidence="2" id="KW-0966">Cell projection</keyword>
<dbReference type="InterPro" id="IPR005186">
    <property type="entry name" value="FlaG"/>
</dbReference>
<dbReference type="OrthoDB" id="8565152at2"/>
<protein>
    <submittedName>
        <fullName evidence="2">Flagellar protein FlaG</fullName>
    </submittedName>
</protein>
<dbReference type="Pfam" id="PF03646">
    <property type="entry name" value="FlaG"/>
    <property type="match status" value="1"/>
</dbReference>
<dbReference type="InterPro" id="IPR035924">
    <property type="entry name" value="FlaG-like_sf"/>
</dbReference>
<evidence type="ECO:0000313" key="2">
    <source>
        <dbReference type="EMBL" id="SFU27401.1"/>
    </source>
</evidence>
<proteinExistence type="predicted"/>
<dbReference type="RefSeq" id="WP_074925738.1">
    <property type="nucleotide sequence ID" value="NZ_FPBL01000001.1"/>
</dbReference>
<dbReference type="Proteomes" id="UP000183926">
    <property type="component" value="Unassembled WGS sequence"/>
</dbReference>
<dbReference type="PANTHER" id="PTHR37166:SF1">
    <property type="entry name" value="PROTEIN FLAG"/>
    <property type="match status" value="1"/>
</dbReference>
<dbReference type="EMBL" id="FPBL01000001">
    <property type="protein sequence ID" value="SFU27401.1"/>
    <property type="molecule type" value="Genomic_DNA"/>
</dbReference>
<sequence length="120" mass="12961">MDINAVATDMLRAIAPVQPAVPVTRTGEQETAAAHQPPAEISESEIKPEQVVEAVNQIQQFTQTLSQNLKFSIDEDTGKTVVKIVDVQTQEVIRQIPSEEAIRIAGALGKIQGLLFNGEA</sequence>
<keyword evidence="2" id="KW-0969">Cilium</keyword>
<reference evidence="2 3" key="1">
    <citation type="submission" date="2016-10" db="EMBL/GenBank/DDBJ databases">
        <authorList>
            <person name="de Groot N.N."/>
        </authorList>
    </citation>
    <scope>NUCLEOTIDE SEQUENCE [LARGE SCALE GENOMIC DNA]</scope>
    <source>
        <strain evidence="2 3">Nm24</strain>
    </source>
</reference>
<evidence type="ECO:0000256" key="1">
    <source>
        <dbReference type="SAM" id="MobiDB-lite"/>
    </source>
</evidence>
<evidence type="ECO:0000313" key="3">
    <source>
        <dbReference type="Proteomes" id="UP000183926"/>
    </source>
</evidence>
<dbReference type="PANTHER" id="PTHR37166">
    <property type="entry name" value="PROTEIN FLAG"/>
    <property type="match status" value="1"/>
</dbReference>